<feature type="non-terminal residue" evidence="1">
    <location>
        <position position="208"/>
    </location>
</feature>
<dbReference type="EMBL" id="CAJNNV010029451">
    <property type="protein sequence ID" value="CAE8628656.1"/>
    <property type="molecule type" value="Genomic_DNA"/>
</dbReference>
<gene>
    <name evidence="1" type="ORF">PGLA1383_LOCUS25589</name>
    <name evidence="2" type="ORF">PGLA1383_LOCUS45269</name>
</gene>
<dbReference type="AlphaFoldDB" id="A0A813F0C6"/>
<proteinExistence type="predicted"/>
<keyword evidence="3" id="KW-1185">Reference proteome</keyword>
<evidence type="ECO:0000313" key="3">
    <source>
        <dbReference type="Proteomes" id="UP000654075"/>
    </source>
</evidence>
<comment type="caution">
    <text evidence="1">The sequence shown here is derived from an EMBL/GenBank/DDBJ whole genome shotgun (WGS) entry which is preliminary data.</text>
</comment>
<sequence length="208" mass="25062">MERIDPRTQRSGITTLRPSRYPHRHKMIEDGDQFIILLKWHPDSLECWDRTVTIARSNLPRAQVVRNDFRHMEQFAATCKIARTNYLLFMGNWTKKSLRSYGAPAVRNDHFIMPPEGPTRWRAFIAETRWNDRLKREVFVGWWTVSQLTPAKSKGEQEKFFRAFQQERDIGQGFIRRHQVPGRFRNNRWNGWLYRRRTFLEKAEEVVE</sequence>
<evidence type="ECO:0000313" key="1">
    <source>
        <dbReference type="EMBL" id="CAE8607675.1"/>
    </source>
</evidence>
<evidence type="ECO:0000313" key="2">
    <source>
        <dbReference type="EMBL" id="CAE8628656.1"/>
    </source>
</evidence>
<protein>
    <submittedName>
        <fullName evidence="1">Uncharacterized protein</fullName>
    </submittedName>
</protein>
<dbReference type="EMBL" id="CAJNNV010021949">
    <property type="protein sequence ID" value="CAE8607675.1"/>
    <property type="molecule type" value="Genomic_DNA"/>
</dbReference>
<dbReference type="Proteomes" id="UP000654075">
    <property type="component" value="Unassembled WGS sequence"/>
</dbReference>
<accession>A0A813F0C6</accession>
<name>A0A813F0C6_POLGL</name>
<reference evidence="1" key="1">
    <citation type="submission" date="2021-02" db="EMBL/GenBank/DDBJ databases">
        <authorList>
            <person name="Dougan E. K."/>
            <person name="Rhodes N."/>
            <person name="Thang M."/>
            <person name="Chan C."/>
        </authorList>
    </citation>
    <scope>NUCLEOTIDE SEQUENCE</scope>
</reference>
<organism evidence="1 3">
    <name type="scientific">Polarella glacialis</name>
    <name type="common">Dinoflagellate</name>
    <dbReference type="NCBI Taxonomy" id="89957"/>
    <lineage>
        <taxon>Eukaryota</taxon>
        <taxon>Sar</taxon>
        <taxon>Alveolata</taxon>
        <taxon>Dinophyceae</taxon>
        <taxon>Suessiales</taxon>
        <taxon>Suessiaceae</taxon>
        <taxon>Polarella</taxon>
    </lineage>
</organism>